<evidence type="ECO:0000313" key="2">
    <source>
        <dbReference type="EMBL" id="OKL60210.1"/>
    </source>
</evidence>
<organism evidence="2 3">
    <name type="scientific">Talaromyces atroroseus</name>
    <dbReference type="NCBI Taxonomy" id="1441469"/>
    <lineage>
        <taxon>Eukaryota</taxon>
        <taxon>Fungi</taxon>
        <taxon>Dikarya</taxon>
        <taxon>Ascomycota</taxon>
        <taxon>Pezizomycotina</taxon>
        <taxon>Eurotiomycetes</taxon>
        <taxon>Eurotiomycetidae</taxon>
        <taxon>Eurotiales</taxon>
        <taxon>Trichocomaceae</taxon>
        <taxon>Talaromyces</taxon>
        <taxon>Talaromyces sect. Trachyspermi</taxon>
    </lineage>
</organism>
<dbReference type="SUPFAM" id="SSF54637">
    <property type="entry name" value="Thioesterase/thiol ester dehydrase-isomerase"/>
    <property type="match status" value="1"/>
</dbReference>
<dbReference type="GO" id="GO:0047617">
    <property type="term" value="F:fatty acyl-CoA hydrolase activity"/>
    <property type="evidence" value="ECO:0007669"/>
    <property type="project" value="TreeGrafter"/>
</dbReference>
<name>A0A225AHI1_TALAT</name>
<dbReference type="InterPro" id="IPR050563">
    <property type="entry name" value="4-hydroxybenzoyl-CoA_TE"/>
</dbReference>
<dbReference type="CDD" id="cd00586">
    <property type="entry name" value="4HBT"/>
    <property type="match status" value="1"/>
</dbReference>
<dbReference type="Pfam" id="PF13279">
    <property type="entry name" value="4HBT_2"/>
    <property type="match status" value="1"/>
</dbReference>
<dbReference type="InterPro" id="IPR029069">
    <property type="entry name" value="HotDog_dom_sf"/>
</dbReference>
<dbReference type="Proteomes" id="UP000214365">
    <property type="component" value="Unassembled WGS sequence"/>
</dbReference>
<feature type="region of interest" description="Disordered" evidence="1">
    <location>
        <begin position="1"/>
        <end position="25"/>
    </location>
</feature>
<dbReference type="PANTHER" id="PTHR31793:SF39">
    <property type="entry name" value="THIOESTERASE_THIOL ESTER DEHYDRASE-ISOMERASE"/>
    <property type="match status" value="1"/>
</dbReference>
<protein>
    <submittedName>
        <fullName evidence="2">Uncharacterized protein</fullName>
    </submittedName>
</protein>
<dbReference type="AlphaFoldDB" id="A0A225AHI1"/>
<dbReference type="OrthoDB" id="5538558at2759"/>
<evidence type="ECO:0000256" key="1">
    <source>
        <dbReference type="SAM" id="MobiDB-lite"/>
    </source>
</evidence>
<reference evidence="2 3" key="1">
    <citation type="submission" date="2015-06" db="EMBL/GenBank/DDBJ databases">
        <title>Talaromyces atroroseus IBT 11181 draft genome.</title>
        <authorList>
            <person name="Rasmussen K.B."/>
            <person name="Rasmussen S."/>
            <person name="Petersen B."/>
            <person name="Sicheritz-Ponten T."/>
            <person name="Mortensen U.H."/>
            <person name="Thrane U."/>
        </authorList>
    </citation>
    <scope>NUCLEOTIDE SEQUENCE [LARGE SCALE GENOMIC DNA]</scope>
    <source>
        <strain evidence="2 3">IBT 11181</strain>
    </source>
</reference>
<dbReference type="RefSeq" id="XP_020120331.1">
    <property type="nucleotide sequence ID" value="XM_020267140.1"/>
</dbReference>
<dbReference type="Gene3D" id="3.10.129.10">
    <property type="entry name" value="Hotdog Thioesterase"/>
    <property type="match status" value="1"/>
</dbReference>
<evidence type="ECO:0000313" key="3">
    <source>
        <dbReference type="Proteomes" id="UP000214365"/>
    </source>
</evidence>
<accession>A0A225AHI1</accession>
<dbReference type="PANTHER" id="PTHR31793">
    <property type="entry name" value="4-HYDROXYBENZOYL-COA THIOESTERASE FAMILY MEMBER"/>
    <property type="match status" value="1"/>
</dbReference>
<dbReference type="EMBL" id="LFMY01000006">
    <property type="protein sequence ID" value="OKL60210.1"/>
    <property type="molecule type" value="Genomic_DNA"/>
</dbReference>
<sequence>MSTLRPSQSTRPMTLRSFQSKAPTARKFASQIRPITTTPTTNAALDPRWLTILKRRVGKCLMFGLKPAQVDEAGRILQRLAKDWRELTAGSEGFLTSHINNVAYARYAETARVNLMHNYAMHIDPAHQTEWLNTVGNKGIGLILQGININYKFPMTWPDKITVYHRLTQDPSETLAKSFFQQEVLILSESKQRPAARVLEQNFLFDYRKLSKTGTAPEFISDQFRRTWQMQEESKTEWQQQVADVENAVRRLELDSWDNPDAVEDMGSAGRR</sequence>
<feature type="compositionally biased region" description="Polar residues" evidence="1">
    <location>
        <begin position="1"/>
        <end position="22"/>
    </location>
</feature>
<proteinExistence type="predicted"/>
<comment type="caution">
    <text evidence="2">The sequence shown here is derived from an EMBL/GenBank/DDBJ whole genome shotgun (WGS) entry which is preliminary data.</text>
</comment>
<gene>
    <name evidence="2" type="ORF">UA08_04828</name>
</gene>
<keyword evidence="3" id="KW-1185">Reference proteome</keyword>
<dbReference type="GeneID" id="31004583"/>